<evidence type="ECO:0000313" key="2">
    <source>
        <dbReference type="EMBL" id="KTQ96445.1"/>
    </source>
</evidence>
<dbReference type="Proteomes" id="UP000078272">
    <property type="component" value="Unassembled WGS sequence"/>
</dbReference>
<accession>A0A175R9F2</accession>
<dbReference type="PATRIC" id="fig|401562.3.peg.856"/>
<reference evidence="2 3" key="1">
    <citation type="journal article" date="2016" name="Front. Microbiol.">
        <title>Genomic Resource of Rice Seed Associated Bacteria.</title>
        <authorList>
            <person name="Midha S."/>
            <person name="Bansal K."/>
            <person name="Sharma S."/>
            <person name="Kumar N."/>
            <person name="Patil P.P."/>
            <person name="Chaudhry V."/>
            <person name="Patil P.B."/>
        </authorList>
    </citation>
    <scope>NUCLEOTIDE SEQUENCE [LARGE SCALE GENOMIC DNA]</scope>
    <source>
        <strain evidence="2 3">NS226</strain>
    </source>
</reference>
<feature type="compositionally biased region" description="Polar residues" evidence="1">
    <location>
        <begin position="55"/>
        <end position="64"/>
    </location>
</feature>
<dbReference type="AlphaFoldDB" id="A0A175R9F2"/>
<feature type="region of interest" description="Disordered" evidence="1">
    <location>
        <begin position="42"/>
        <end position="71"/>
    </location>
</feature>
<name>A0A175R9F2_9HYPH</name>
<dbReference type="EMBL" id="LDPZ01000015">
    <property type="protein sequence ID" value="KTQ96445.1"/>
    <property type="molecule type" value="Genomic_DNA"/>
</dbReference>
<proteinExistence type="predicted"/>
<sequence length="71" mass="7419">MAVPAVPGTRFIVVEAESGLGRLAAVHDRPSLALDLARGLDRRAGGTSDGEEDQFSVSELATDQKSAHSKT</sequence>
<protein>
    <submittedName>
        <fullName evidence="2">Uncharacterized protein</fullName>
    </submittedName>
</protein>
<evidence type="ECO:0000313" key="3">
    <source>
        <dbReference type="Proteomes" id="UP000078272"/>
    </source>
</evidence>
<comment type="caution">
    <text evidence="2">The sequence shown here is derived from an EMBL/GenBank/DDBJ whole genome shotgun (WGS) entry which is preliminary data.</text>
</comment>
<gene>
    <name evidence="2" type="ORF">NS226_07650</name>
</gene>
<organism evidence="2 3">
    <name type="scientific">Aureimonas ureilytica</name>
    <dbReference type="NCBI Taxonomy" id="401562"/>
    <lineage>
        <taxon>Bacteria</taxon>
        <taxon>Pseudomonadati</taxon>
        <taxon>Pseudomonadota</taxon>
        <taxon>Alphaproteobacteria</taxon>
        <taxon>Hyphomicrobiales</taxon>
        <taxon>Aurantimonadaceae</taxon>
        <taxon>Aureimonas</taxon>
    </lineage>
</organism>
<evidence type="ECO:0000256" key="1">
    <source>
        <dbReference type="SAM" id="MobiDB-lite"/>
    </source>
</evidence>